<evidence type="ECO:0000313" key="4">
    <source>
        <dbReference type="Proteomes" id="UP001501594"/>
    </source>
</evidence>
<feature type="transmembrane region" description="Helical" evidence="1">
    <location>
        <begin position="110"/>
        <end position="127"/>
    </location>
</feature>
<accession>A0ABP8E511</accession>
<feature type="domain" description="Histidine kinase/HSP90-like ATPase" evidence="2">
    <location>
        <begin position="300"/>
        <end position="390"/>
    </location>
</feature>
<dbReference type="InterPro" id="IPR003594">
    <property type="entry name" value="HATPase_dom"/>
</dbReference>
<dbReference type="EMBL" id="BAABAU010000004">
    <property type="protein sequence ID" value="GAA4267335.1"/>
    <property type="molecule type" value="Genomic_DNA"/>
</dbReference>
<keyword evidence="4" id="KW-1185">Reference proteome</keyword>
<keyword evidence="1" id="KW-0812">Transmembrane</keyword>
<feature type="transmembrane region" description="Helical" evidence="1">
    <location>
        <begin position="20"/>
        <end position="37"/>
    </location>
</feature>
<evidence type="ECO:0000256" key="1">
    <source>
        <dbReference type="SAM" id="Phobius"/>
    </source>
</evidence>
<protein>
    <recommendedName>
        <fullName evidence="2">Histidine kinase/HSP90-like ATPase domain-containing protein</fullName>
    </recommendedName>
</protein>
<evidence type="ECO:0000313" key="3">
    <source>
        <dbReference type="EMBL" id="GAA4267335.1"/>
    </source>
</evidence>
<dbReference type="Gene3D" id="3.30.565.10">
    <property type="entry name" value="Histidine kinase-like ATPase, C-terminal domain"/>
    <property type="match status" value="1"/>
</dbReference>
<feature type="transmembrane region" description="Helical" evidence="1">
    <location>
        <begin position="79"/>
        <end position="98"/>
    </location>
</feature>
<name>A0ABP8E511_9MICO</name>
<reference evidence="4" key="1">
    <citation type="journal article" date="2019" name="Int. J. Syst. Evol. Microbiol.">
        <title>The Global Catalogue of Microorganisms (GCM) 10K type strain sequencing project: providing services to taxonomists for standard genome sequencing and annotation.</title>
        <authorList>
            <consortium name="The Broad Institute Genomics Platform"/>
            <consortium name="The Broad Institute Genome Sequencing Center for Infectious Disease"/>
            <person name="Wu L."/>
            <person name="Ma J."/>
        </authorList>
    </citation>
    <scope>NUCLEOTIDE SEQUENCE [LARGE SCALE GENOMIC DNA]</scope>
    <source>
        <strain evidence="4">JCM 17442</strain>
    </source>
</reference>
<gene>
    <name evidence="3" type="ORF">GCM10022256_29470</name>
</gene>
<dbReference type="RefSeq" id="WP_344797540.1">
    <property type="nucleotide sequence ID" value="NZ_BAABAU010000004.1"/>
</dbReference>
<dbReference type="InterPro" id="IPR036890">
    <property type="entry name" value="HATPase_C_sf"/>
</dbReference>
<organism evidence="3 4">
    <name type="scientific">Frondihabitans peucedani</name>
    <dbReference type="NCBI Taxonomy" id="598626"/>
    <lineage>
        <taxon>Bacteria</taxon>
        <taxon>Bacillati</taxon>
        <taxon>Actinomycetota</taxon>
        <taxon>Actinomycetes</taxon>
        <taxon>Micrococcales</taxon>
        <taxon>Microbacteriaceae</taxon>
        <taxon>Frondihabitans</taxon>
    </lineage>
</organism>
<feature type="transmembrane region" description="Helical" evidence="1">
    <location>
        <begin position="49"/>
        <end position="72"/>
    </location>
</feature>
<keyword evidence="1" id="KW-0472">Membrane</keyword>
<dbReference type="SUPFAM" id="SSF55874">
    <property type="entry name" value="ATPase domain of HSP90 chaperone/DNA topoisomerase II/histidine kinase"/>
    <property type="match status" value="1"/>
</dbReference>
<proteinExistence type="predicted"/>
<dbReference type="Proteomes" id="UP001501594">
    <property type="component" value="Unassembled WGS sequence"/>
</dbReference>
<feature type="transmembrane region" description="Helical" evidence="1">
    <location>
        <begin position="132"/>
        <end position="150"/>
    </location>
</feature>
<evidence type="ECO:0000259" key="2">
    <source>
        <dbReference type="Pfam" id="PF02518"/>
    </source>
</evidence>
<dbReference type="Pfam" id="PF02518">
    <property type="entry name" value="HATPase_c"/>
    <property type="match status" value="1"/>
</dbReference>
<keyword evidence="1" id="KW-1133">Transmembrane helix</keyword>
<sequence>MILPARRDLGDAELGLTRILYLSVGIGGLVYAIVGYGKAATEFPSLQPWWAVSTYAIAAVGPVLLGALALWAPLRLLDALASIYGLLFAAIMISWRPAMLAPGLPDSNSPWTNDLMAVAAVAVAICWRTRSIWVYVLLTAVLSGAIRYLADPEVGWKIAVLDLSYNLLFDSVFVSLTLVTRLSARRLDLAAEAARQKTSGEAEASARVQQRVRIDALVHDHVLSALLIASRADGEPTPALRELASSTLSMLRDDAVLPQVPLSLDDFVNRLRSSVTSQSDGIGFVATADGAGDIPSDIAQALLEATAEAVKNSLRHADRGDRPTWRQVSVSASGEGVEIRVSDNGRGFNSRRIPPERLGVRVSIRGRMATVPGGSAEVESARGVGTRVALGWSAR</sequence>
<comment type="caution">
    <text evidence="3">The sequence shown here is derived from an EMBL/GenBank/DDBJ whole genome shotgun (WGS) entry which is preliminary data.</text>
</comment>